<dbReference type="SUPFAM" id="SSF103481">
    <property type="entry name" value="Multidrug resistance efflux transporter EmrE"/>
    <property type="match status" value="1"/>
</dbReference>
<dbReference type="InterPro" id="IPR037185">
    <property type="entry name" value="EmrE-like"/>
</dbReference>
<keyword evidence="1" id="KW-0472">Membrane</keyword>
<dbReference type="GeneID" id="17254694"/>
<dbReference type="PANTHER" id="PTHR13146:SF3">
    <property type="entry name" value="EAMA DOMAIN-CONTAINING PROTEIN"/>
    <property type="match status" value="1"/>
</dbReference>
<dbReference type="RefSeq" id="XP_005760969.1">
    <property type="nucleotide sequence ID" value="XM_005760912.1"/>
</dbReference>
<dbReference type="KEGG" id="ehx:EMIHUDRAFT_217236"/>
<dbReference type="PANTHER" id="PTHR13146">
    <property type="match status" value="1"/>
</dbReference>
<dbReference type="eggNOG" id="KOG3912">
    <property type="taxonomic scope" value="Eukaryota"/>
</dbReference>
<dbReference type="OMA" id="TEASEIH"/>
<feature type="transmembrane region" description="Helical" evidence="1">
    <location>
        <begin position="202"/>
        <end position="225"/>
    </location>
</feature>
<accession>A0A0D3IBA5</accession>
<feature type="transmembrane region" description="Helical" evidence="1">
    <location>
        <begin position="12"/>
        <end position="30"/>
    </location>
</feature>
<feature type="transmembrane region" description="Helical" evidence="1">
    <location>
        <begin position="82"/>
        <end position="104"/>
    </location>
</feature>
<reference evidence="3" key="1">
    <citation type="journal article" date="2013" name="Nature">
        <title>Pan genome of the phytoplankton Emiliania underpins its global distribution.</title>
        <authorList>
            <person name="Read B.A."/>
            <person name="Kegel J."/>
            <person name="Klute M.J."/>
            <person name="Kuo A."/>
            <person name="Lefebvre S.C."/>
            <person name="Maumus F."/>
            <person name="Mayer C."/>
            <person name="Miller J."/>
            <person name="Monier A."/>
            <person name="Salamov A."/>
            <person name="Young J."/>
            <person name="Aguilar M."/>
            <person name="Claverie J.M."/>
            <person name="Frickenhaus S."/>
            <person name="Gonzalez K."/>
            <person name="Herman E.K."/>
            <person name="Lin Y.C."/>
            <person name="Napier J."/>
            <person name="Ogata H."/>
            <person name="Sarno A.F."/>
            <person name="Shmutz J."/>
            <person name="Schroeder D."/>
            <person name="de Vargas C."/>
            <person name="Verret F."/>
            <person name="von Dassow P."/>
            <person name="Valentin K."/>
            <person name="Van de Peer Y."/>
            <person name="Wheeler G."/>
            <person name="Dacks J.B."/>
            <person name="Delwiche C.F."/>
            <person name="Dyhrman S.T."/>
            <person name="Glockner G."/>
            <person name="John U."/>
            <person name="Richards T."/>
            <person name="Worden A.Z."/>
            <person name="Zhang X."/>
            <person name="Grigoriev I.V."/>
            <person name="Allen A.E."/>
            <person name="Bidle K."/>
            <person name="Borodovsky M."/>
            <person name="Bowler C."/>
            <person name="Brownlee C."/>
            <person name="Cock J.M."/>
            <person name="Elias M."/>
            <person name="Gladyshev V.N."/>
            <person name="Groth M."/>
            <person name="Guda C."/>
            <person name="Hadaegh A."/>
            <person name="Iglesias-Rodriguez M.D."/>
            <person name="Jenkins J."/>
            <person name="Jones B.M."/>
            <person name="Lawson T."/>
            <person name="Leese F."/>
            <person name="Lindquist E."/>
            <person name="Lobanov A."/>
            <person name="Lomsadze A."/>
            <person name="Malik S.B."/>
            <person name="Marsh M.E."/>
            <person name="Mackinder L."/>
            <person name="Mock T."/>
            <person name="Mueller-Roeber B."/>
            <person name="Pagarete A."/>
            <person name="Parker M."/>
            <person name="Probert I."/>
            <person name="Quesneville H."/>
            <person name="Raines C."/>
            <person name="Rensing S.A."/>
            <person name="Riano-Pachon D.M."/>
            <person name="Richier S."/>
            <person name="Rokitta S."/>
            <person name="Shiraiwa Y."/>
            <person name="Soanes D.M."/>
            <person name="van der Giezen M."/>
            <person name="Wahlund T.M."/>
            <person name="Williams B."/>
            <person name="Wilson W."/>
            <person name="Wolfe G."/>
            <person name="Wurch L.L."/>
        </authorList>
    </citation>
    <scope>NUCLEOTIDE SEQUENCE</scope>
</reference>
<feature type="transmembrane region" description="Helical" evidence="1">
    <location>
        <begin position="170"/>
        <end position="190"/>
    </location>
</feature>
<dbReference type="GO" id="GO:0016020">
    <property type="term" value="C:membrane"/>
    <property type="evidence" value="ECO:0007669"/>
    <property type="project" value="TreeGrafter"/>
</dbReference>
<evidence type="ECO:0000256" key="1">
    <source>
        <dbReference type="SAM" id="Phobius"/>
    </source>
</evidence>
<dbReference type="PaxDb" id="2903-EOD08540"/>
<evidence type="ECO:0000313" key="2">
    <source>
        <dbReference type="EnsemblProtists" id="EOD08540"/>
    </source>
</evidence>
<proteinExistence type="predicted"/>
<reference evidence="2" key="2">
    <citation type="submission" date="2024-10" db="UniProtKB">
        <authorList>
            <consortium name="EnsemblProtists"/>
        </authorList>
    </citation>
    <scope>IDENTIFICATION</scope>
</reference>
<evidence type="ECO:0008006" key="4">
    <source>
        <dbReference type="Google" id="ProtNLM"/>
    </source>
</evidence>
<feature type="transmembrane region" description="Helical" evidence="1">
    <location>
        <begin position="50"/>
        <end position="70"/>
    </location>
</feature>
<keyword evidence="3" id="KW-1185">Reference proteome</keyword>
<organism evidence="2 3">
    <name type="scientific">Emiliania huxleyi (strain CCMP1516)</name>
    <dbReference type="NCBI Taxonomy" id="280463"/>
    <lineage>
        <taxon>Eukaryota</taxon>
        <taxon>Haptista</taxon>
        <taxon>Haptophyta</taxon>
        <taxon>Prymnesiophyceae</taxon>
        <taxon>Isochrysidales</taxon>
        <taxon>Noelaerhabdaceae</taxon>
        <taxon>Emiliania</taxon>
    </lineage>
</organism>
<evidence type="ECO:0000313" key="3">
    <source>
        <dbReference type="Proteomes" id="UP000013827"/>
    </source>
</evidence>
<sequence>MGSKGCDSTDALVFFTALGAGTANGLFTKSMFQLTAVGNTGEEELFKPKLLNTLLMFFGMSLSLIAHKFFSTAKESLPPNQLILLCALFDLCATALGTLALLLLPLSMWQLLRGSVIIWVALVKHFVLKDHLTSNMWCGVLFVALAITVVGLAGALGGGGGDSGASGSTLALGIFLTLCGTLTAGIQFAVEEKMMSGMAAPPLLLVGMEGICGFVITVCIFYPAYYYLPGDDHGHFEDAFNTLAKLRNSPTAVFFVCCYTALVFTFNVTSMFVVQRLSAVWKAILQNCRPASIWAAQLVIYNLTGGEFGEAWAGFASWMQLVGMGLLLLGIAVYNGSVPLPCVDSTEASEIHEPSLCETAAVSAGTRYASRASRVSSSRLTSKLLPE</sequence>
<dbReference type="EnsemblProtists" id="EOD08540">
    <property type="protein sequence ID" value="EOD08540"/>
    <property type="gene ID" value="EMIHUDRAFT_217236"/>
</dbReference>
<dbReference type="Proteomes" id="UP000013827">
    <property type="component" value="Unassembled WGS sequence"/>
</dbReference>
<feature type="transmembrane region" description="Helical" evidence="1">
    <location>
        <begin position="110"/>
        <end position="127"/>
    </location>
</feature>
<feature type="transmembrane region" description="Helical" evidence="1">
    <location>
        <begin position="139"/>
        <end position="158"/>
    </location>
</feature>
<protein>
    <recommendedName>
        <fullName evidence="4">EamA domain-containing protein</fullName>
    </recommendedName>
</protein>
<name>A0A0D3IBA5_EMIH1</name>
<keyword evidence="1" id="KW-0812">Transmembrane</keyword>
<dbReference type="HOGENOM" id="CLU_025028_1_1_1"/>
<keyword evidence="1" id="KW-1133">Transmembrane helix</keyword>
<dbReference type="AlphaFoldDB" id="A0A0D3IBA5"/>
<feature type="transmembrane region" description="Helical" evidence="1">
    <location>
        <begin position="252"/>
        <end position="274"/>
    </location>
</feature>